<sequence length="469" mass="53661">MDSIFLYVLSFTIFLIFVSIIYPLTKTKTISRNIPPGKNGWPIIGETMDYVSNNQKFIWDRMIKYSPDVFRTSIIGEKVAVLCGPSANKFIFSNENKLFKFWLPPSVAAILSVTNIDTNSLSSRLVTEELHKFLKLDSMQHLVPIMDSKAREHLESLWVPFSEVKVHPLAKEFTFSLSGCLFLGYNEPEQVKAISEPFYVLNDGAVAVPINLPGTLYYQARKREAELRSKLVDEIRRRKMKLNEGGFDLLSRVLMASQLNGSIISDTEVAGRIIALLFASFFTTSNTITFVIDNLAKYPHVYEKVLQEQLEIAQSKETGELLNWKDVQKMKYSWSMVCETMRLEPPAQGSFRETMTDVTYAGFKIPKGWKVHWNNHSTNMDPNIFPDPEKFDPSRFESNKVPPFAFVPFGAGPRMCGGKEYTRIEILVFLHSVVTKFKFHKANPNEKVIYNPNPHPVEGLRIRLNPHKK</sequence>
<comment type="cofactor">
    <cofactor evidence="1 11">
        <name>heme</name>
        <dbReference type="ChEBI" id="CHEBI:30413"/>
    </cofactor>
</comment>
<keyword evidence="7 11" id="KW-0408">Iron</keyword>
<dbReference type="GO" id="GO:0020037">
    <property type="term" value="F:heme binding"/>
    <property type="evidence" value="ECO:0007669"/>
    <property type="project" value="InterPro"/>
</dbReference>
<feature type="transmembrane region" description="Helical" evidence="12">
    <location>
        <begin position="6"/>
        <end position="24"/>
    </location>
</feature>
<dbReference type="InterPro" id="IPR036396">
    <property type="entry name" value="Cyt_P450_sf"/>
</dbReference>
<dbReference type="Pfam" id="PF00067">
    <property type="entry name" value="p450"/>
    <property type="match status" value="1"/>
</dbReference>
<dbReference type="Gene3D" id="1.10.630.10">
    <property type="entry name" value="Cytochrome P450"/>
    <property type="match status" value="1"/>
</dbReference>
<dbReference type="InterPro" id="IPR001128">
    <property type="entry name" value="Cyt_P450"/>
</dbReference>
<evidence type="ECO:0000256" key="8">
    <source>
        <dbReference type="ARBA" id="ARBA00023180"/>
    </source>
</evidence>
<dbReference type="GO" id="GO:0004497">
    <property type="term" value="F:monooxygenase activity"/>
    <property type="evidence" value="ECO:0000318"/>
    <property type="project" value="GO_Central"/>
</dbReference>
<dbReference type="OrthoDB" id="1372046at2759"/>
<evidence type="ECO:0000256" key="11">
    <source>
        <dbReference type="PIRSR" id="PIRSR602401-1"/>
    </source>
</evidence>
<evidence type="ECO:0000256" key="7">
    <source>
        <dbReference type="ARBA" id="ARBA00023004"/>
    </source>
</evidence>
<proteinExistence type="inferred from homology"/>
<evidence type="ECO:0000256" key="10">
    <source>
        <dbReference type="ARBA" id="ARBA00093231"/>
    </source>
</evidence>
<gene>
    <name evidence="14" type="primary">LOC110785594</name>
</gene>
<dbReference type="Proteomes" id="UP000813463">
    <property type="component" value="Chromosome 2"/>
</dbReference>
<organism evidence="13 14">
    <name type="scientific">Spinacia oleracea</name>
    <name type="common">Spinach</name>
    <dbReference type="NCBI Taxonomy" id="3562"/>
    <lineage>
        <taxon>Eukaryota</taxon>
        <taxon>Viridiplantae</taxon>
        <taxon>Streptophyta</taxon>
        <taxon>Embryophyta</taxon>
        <taxon>Tracheophyta</taxon>
        <taxon>Spermatophyta</taxon>
        <taxon>Magnoliopsida</taxon>
        <taxon>eudicotyledons</taxon>
        <taxon>Gunneridae</taxon>
        <taxon>Pentapetalae</taxon>
        <taxon>Caryophyllales</taxon>
        <taxon>Chenopodiaceae</taxon>
        <taxon>Chenopodioideae</taxon>
        <taxon>Anserineae</taxon>
        <taxon>Spinacia</taxon>
    </lineage>
</organism>
<comment type="catalytic activity">
    <reaction evidence="10">
        <text>beta-amyrin + 3 reduced [NADPH--hemoprotein reductase] + 3 O2 = oleanolate + 3 oxidized [NADPH--hemoprotein reductase] + 4 H2O + 4 H(+)</text>
        <dbReference type="Rhea" id="RHEA:43068"/>
        <dbReference type="Rhea" id="RHEA-COMP:11964"/>
        <dbReference type="Rhea" id="RHEA-COMP:11965"/>
        <dbReference type="ChEBI" id="CHEBI:10352"/>
        <dbReference type="ChEBI" id="CHEBI:15377"/>
        <dbReference type="ChEBI" id="CHEBI:15378"/>
        <dbReference type="ChEBI" id="CHEBI:15379"/>
        <dbReference type="ChEBI" id="CHEBI:57618"/>
        <dbReference type="ChEBI" id="CHEBI:58210"/>
        <dbReference type="ChEBI" id="CHEBI:82828"/>
        <dbReference type="EC" id="1.14.14.126"/>
    </reaction>
    <physiologicalReaction direction="left-to-right" evidence="10">
        <dbReference type="Rhea" id="RHEA:43069"/>
    </physiologicalReaction>
</comment>
<evidence type="ECO:0000256" key="9">
    <source>
        <dbReference type="ARBA" id="ARBA00066327"/>
    </source>
</evidence>
<reference evidence="14" key="2">
    <citation type="submission" date="2025-08" db="UniProtKB">
        <authorList>
            <consortium name="RefSeq"/>
        </authorList>
    </citation>
    <scope>IDENTIFICATION</scope>
    <source>
        <tissue evidence="14">Leaf</tissue>
    </source>
</reference>
<dbReference type="GO" id="GO:0016125">
    <property type="term" value="P:sterol metabolic process"/>
    <property type="evidence" value="ECO:0007669"/>
    <property type="project" value="TreeGrafter"/>
</dbReference>
<accession>A0A9R0IAL8</accession>
<feature type="binding site" description="axial binding residue" evidence="11">
    <location>
        <position position="416"/>
    </location>
    <ligand>
        <name>heme</name>
        <dbReference type="ChEBI" id="CHEBI:30413"/>
    </ligand>
    <ligandPart>
        <name>Fe</name>
        <dbReference type="ChEBI" id="CHEBI:18248"/>
    </ligandPart>
</feature>
<comment type="similarity">
    <text evidence="3">Belongs to the cytochrome P450 family.</text>
</comment>
<evidence type="ECO:0000256" key="2">
    <source>
        <dbReference type="ARBA" id="ARBA00004606"/>
    </source>
</evidence>
<keyword evidence="13" id="KW-1185">Reference proteome</keyword>
<dbReference type="SUPFAM" id="SSF48264">
    <property type="entry name" value="Cytochrome P450"/>
    <property type="match status" value="1"/>
</dbReference>
<dbReference type="GO" id="GO:0102373">
    <property type="term" value="F:beta-amyrin 28-monooxygenase activity"/>
    <property type="evidence" value="ECO:0007669"/>
    <property type="project" value="UniProtKB-EC"/>
</dbReference>
<evidence type="ECO:0000256" key="5">
    <source>
        <dbReference type="ARBA" id="ARBA00022968"/>
    </source>
</evidence>
<dbReference type="PRINTS" id="PR00463">
    <property type="entry name" value="EP450I"/>
</dbReference>
<dbReference type="FunFam" id="1.10.630.10:FF:000022">
    <property type="entry name" value="Taxadiene 5-alpha hydroxylase"/>
    <property type="match status" value="1"/>
</dbReference>
<dbReference type="EC" id="1.14.14.126" evidence="9"/>
<dbReference type="GO" id="GO:0016020">
    <property type="term" value="C:membrane"/>
    <property type="evidence" value="ECO:0007669"/>
    <property type="project" value="UniProtKB-SubCell"/>
</dbReference>
<comment type="subcellular location">
    <subcellularLocation>
        <location evidence="2">Membrane</location>
        <topology evidence="2">Single-pass type II membrane protein</topology>
    </subcellularLocation>
</comment>
<evidence type="ECO:0000256" key="12">
    <source>
        <dbReference type="SAM" id="Phobius"/>
    </source>
</evidence>
<dbReference type="GO" id="GO:0016104">
    <property type="term" value="P:triterpenoid biosynthetic process"/>
    <property type="evidence" value="ECO:0007669"/>
    <property type="project" value="UniProtKB-ARBA"/>
</dbReference>
<keyword evidence="12" id="KW-1133">Transmembrane helix</keyword>
<evidence type="ECO:0000313" key="14">
    <source>
        <dbReference type="RefSeq" id="XP_021845759.1"/>
    </source>
</evidence>
<keyword evidence="12" id="KW-0472">Membrane</keyword>
<keyword evidence="12" id="KW-0812">Transmembrane</keyword>
<evidence type="ECO:0000313" key="13">
    <source>
        <dbReference type="Proteomes" id="UP000813463"/>
    </source>
</evidence>
<dbReference type="PANTHER" id="PTHR24286">
    <property type="entry name" value="CYTOCHROME P450 26"/>
    <property type="match status" value="1"/>
</dbReference>
<dbReference type="AlphaFoldDB" id="A0A9R0IAL8"/>
<dbReference type="InterPro" id="IPR002401">
    <property type="entry name" value="Cyt_P450_E_grp-I"/>
</dbReference>
<keyword evidence="6" id="KW-0560">Oxidoreductase</keyword>
<evidence type="ECO:0000256" key="4">
    <source>
        <dbReference type="ARBA" id="ARBA00022723"/>
    </source>
</evidence>
<evidence type="ECO:0000256" key="1">
    <source>
        <dbReference type="ARBA" id="ARBA00001971"/>
    </source>
</evidence>
<dbReference type="PANTHER" id="PTHR24286:SF53">
    <property type="entry name" value="BETA-AMYRIN 28-OXIDASE-LIKE"/>
    <property type="match status" value="1"/>
</dbReference>
<dbReference type="GO" id="GO:0005506">
    <property type="term" value="F:iron ion binding"/>
    <property type="evidence" value="ECO:0007669"/>
    <property type="project" value="InterPro"/>
</dbReference>
<protein>
    <recommendedName>
        <fullName evidence="9">beta-amyrin 28-monooxygenase</fullName>
        <ecNumber evidence="9">1.14.14.126</ecNumber>
    </recommendedName>
</protein>
<keyword evidence="5" id="KW-0735">Signal-anchor</keyword>
<dbReference type="PRINTS" id="PR00385">
    <property type="entry name" value="P450"/>
</dbReference>
<dbReference type="GeneID" id="110785594"/>
<keyword evidence="8" id="KW-0325">Glycoprotein</keyword>
<keyword evidence="4 11" id="KW-0479">Metal-binding</keyword>
<keyword evidence="11" id="KW-0349">Heme</keyword>
<name>A0A9R0IAL8_SPIOL</name>
<evidence type="ECO:0000256" key="3">
    <source>
        <dbReference type="ARBA" id="ARBA00010617"/>
    </source>
</evidence>
<dbReference type="CDD" id="cd11043">
    <property type="entry name" value="CYP90-like"/>
    <property type="match status" value="1"/>
</dbReference>
<dbReference type="GO" id="GO:0016135">
    <property type="term" value="P:saponin biosynthetic process"/>
    <property type="evidence" value="ECO:0007669"/>
    <property type="project" value="UniProtKB-ARBA"/>
</dbReference>
<dbReference type="RefSeq" id="XP_021845759.1">
    <property type="nucleotide sequence ID" value="XM_021990067.2"/>
</dbReference>
<dbReference type="KEGG" id="soe:110785594"/>
<reference evidence="13" key="1">
    <citation type="journal article" date="2021" name="Nat. Commun.">
        <title>Genomic analyses provide insights into spinach domestication and the genetic basis of agronomic traits.</title>
        <authorList>
            <person name="Cai X."/>
            <person name="Sun X."/>
            <person name="Xu C."/>
            <person name="Sun H."/>
            <person name="Wang X."/>
            <person name="Ge C."/>
            <person name="Zhang Z."/>
            <person name="Wang Q."/>
            <person name="Fei Z."/>
            <person name="Jiao C."/>
            <person name="Wang Q."/>
        </authorList>
    </citation>
    <scope>NUCLEOTIDE SEQUENCE [LARGE SCALE GENOMIC DNA]</scope>
    <source>
        <strain evidence="13">cv. Varoflay</strain>
    </source>
</reference>
<evidence type="ECO:0000256" key="6">
    <source>
        <dbReference type="ARBA" id="ARBA00023002"/>
    </source>
</evidence>